<dbReference type="PANTHER" id="PTHR36115:SF6">
    <property type="entry name" value="PROLINE-RICH ANTIGEN HOMOLOG"/>
    <property type="match status" value="1"/>
</dbReference>
<dbReference type="Proteomes" id="UP001168620">
    <property type="component" value="Unassembled WGS sequence"/>
</dbReference>
<protein>
    <submittedName>
        <fullName evidence="2">RDD family protein</fullName>
    </submittedName>
</protein>
<evidence type="ECO:0000313" key="2">
    <source>
        <dbReference type="EMBL" id="MDN4174091.1"/>
    </source>
</evidence>
<dbReference type="EMBL" id="JAUHJQ010000005">
    <property type="protein sequence ID" value="MDN4174091.1"/>
    <property type="molecule type" value="Genomic_DNA"/>
</dbReference>
<proteinExistence type="predicted"/>
<organism evidence="2 3">
    <name type="scientific">Nocardioides oceani</name>
    <dbReference type="NCBI Taxonomy" id="3058369"/>
    <lineage>
        <taxon>Bacteria</taxon>
        <taxon>Bacillati</taxon>
        <taxon>Actinomycetota</taxon>
        <taxon>Actinomycetes</taxon>
        <taxon>Propionibacteriales</taxon>
        <taxon>Nocardioidaceae</taxon>
        <taxon>Nocardioides</taxon>
    </lineage>
</organism>
<feature type="transmembrane region" description="Helical" evidence="1">
    <location>
        <begin position="19"/>
        <end position="39"/>
    </location>
</feature>
<dbReference type="PANTHER" id="PTHR36115">
    <property type="entry name" value="PROLINE-RICH ANTIGEN HOMOLOG-RELATED"/>
    <property type="match status" value="1"/>
</dbReference>
<keyword evidence="1" id="KW-0812">Transmembrane</keyword>
<evidence type="ECO:0000256" key="1">
    <source>
        <dbReference type="SAM" id="Phobius"/>
    </source>
</evidence>
<dbReference type="RefSeq" id="WP_300953190.1">
    <property type="nucleotide sequence ID" value="NZ_JAUHJQ010000005.1"/>
</dbReference>
<gene>
    <name evidence="2" type="ORF">QWY28_14105</name>
</gene>
<comment type="caution">
    <text evidence="2">The sequence shown here is derived from an EMBL/GenBank/DDBJ whole genome shotgun (WGS) entry which is preliminary data.</text>
</comment>
<feature type="transmembrane region" description="Helical" evidence="1">
    <location>
        <begin position="51"/>
        <end position="73"/>
    </location>
</feature>
<sequence>MTTAAPGPRFETASWARRIAALAVDWLASTLVVIAFIGLDAYTETGSPAPAYVLAVYVVESAVLTWLVGGSFGKVATRLRVVRADLGTRPLNPLVLLARQVGIALVVPPLVYRPDGRGLHDVLAGTATVTLQVYRSLGR</sequence>
<evidence type="ECO:0000313" key="3">
    <source>
        <dbReference type="Proteomes" id="UP001168620"/>
    </source>
</evidence>
<reference evidence="2" key="1">
    <citation type="submission" date="2023-06" db="EMBL/GenBank/DDBJ databases">
        <title>Draft genome sequence of Nocardioides sp. SOB77.</title>
        <authorList>
            <person name="Zhang G."/>
        </authorList>
    </citation>
    <scope>NUCLEOTIDE SEQUENCE</scope>
    <source>
        <strain evidence="2">SOB77</strain>
    </source>
</reference>
<keyword evidence="1" id="KW-0472">Membrane</keyword>
<keyword evidence="3" id="KW-1185">Reference proteome</keyword>
<keyword evidence="1" id="KW-1133">Transmembrane helix</keyword>
<dbReference type="InterPro" id="IPR051791">
    <property type="entry name" value="Pra-immunoreactive"/>
</dbReference>
<accession>A0ABT8FHC5</accession>
<name>A0ABT8FHC5_9ACTN</name>